<dbReference type="GO" id="GO:0006865">
    <property type="term" value="P:amino acid transport"/>
    <property type="evidence" value="ECO:0007669"/>
    <property type="project" value="UniProtKB-KW"/>
</dbReference>
<accession>X1GDU7</accession>
<organism evidence="10">
    <name type="scientific">marine sediment metagenome</name>
    <dbReference type="NCBI Taxonomy" id="412755"/>
    <lineage>
        <taxon>unclassified sequences</taxon>
        <taxon>metagenomes</taxon>
        <taxon>ecological metagenomes</taxon>
    </lineage>
</organism>
<keyword evidence="5" id="KW-0029">Amino-acid transport</keyword>
<sequence>MINLAAQLLTNAIIAGSLYALAGISWGIIYGTTRVFHYAHMLIFTAGGYAAWLAVSKAQLPLPIGFVAGVLAAVIVGCGIERGLYRPLRSKGATQIVIFLASLGTATVGAALVLLFWGGDPHKLSGFPMQYISIGPVGFTNLDVFIVVFSWMLFALLVLYLR</sequence>
<feature type="transmembrane region" description="Helical" evidence="9">
    <location>
        <begin position="61"/>
        <end position="84"/>
    </location>
</feature>
<feature type="transmembrane region" description="Helical" evidence="9">
    <location>
        <begin position="137"/>
        <end position="161"/>
    </location>
</feature>
<feature type="non-terminal residue" evidence="10">
    <location>
        <position position="162"/>
    </location>
</feature>
<keyword evidence="3" id="KW-1003">Cell membrane</keyword>
<evidence type="ECO:0000256" key="7">
    <source>
        <dbReference type="ARBA" id="ARBA00023136"/>
    </source>
</evidence>
<comment type="subcellular location">
    <subcellularLocation>
        <location evidence="1">Cell membrane</location>
        <topology evidence="1">Multi-pass membrane protein</topology>
    </subcellularLocation>
</comment>
<dbReference type="EMBL" id="BARU01013693">
    <property type="protein sequence ID" value="GAH39789.1"/>
    <property type="molecule type" value="Genomic_DNA"/>
</dbReference>
<dbReference type="InterPro" id="IPR001851">
    <property type="entry name" value="ABC_transp_permease"/>
</dbReference>
<dbReference type="GO" id="GO:0022857">
    <property type="term" value="F:transmembrane transporter activity"/>
    <property type="evidence" value="ECO:0007669"/>
    <property type="project" value="InterPro"/>
</dbReference>
<name>X1GDU7_9ZZZZ</name>
<gene>
    <name evidence="10" type="ORF">S03H2_24580</name>
</gene>
<dbReference type="AlphaFoldDB" id="X1GDU7"/>
<comment type="similarity">
    <text evidence="8">Belongs to the binding-protein-dependent transport system permease family. LivHM subfamily.</text>
</comment>
<evidence type="ECO:0000256" key="5">
    <source>
        <dbReference type="ARBA" id="ARBA00022970"/>
    </source>
</evidence>
<evidence type="ECO:0000256" key="3">
    <source>
        <dbReference type="ARBA" id="ARBA00022475"/>
    </source>
</evidence>
<keyword evidence="6 9" id="KW-1133">Transmembrane helix</keyword>
<evidence type="ECO:0000313" key="10">
    <source>
        <dbReference type="EMBL" id="GAH39789.1"/>
    </source>
</evidence>
<keyword evidence="2" id="KW-0813">Transport</keyword>
<evidence type="ECO:0000256" key="4">
    <source>
        <dbReference type="ARBA" id="ARBA00022692"/>
    </source>
</evidence>
<dbReference type="PANTHER" id="PTHR11795">
    <property type="entry name" value="BRANCHED-CHAIN AMINO ACID TRANSPORT SYSTEM PERMEASE PROTEIN LIVH"/>
    <property type="match status" value="1"/>
</dbReference>
<dbReference type="PANTHER" id="PTHR11795:SF445">
    <property type="entry name" value="AMINO ACID ABC TRANSPORTER PERMEASE PROTEIN"/>
    <property type="match status" value="1"/>
</dbReference>
<dbReference type="InterPro" id="IPR052157">
    <property type="entry name" value="BCAA_transport_permease"/>
</dbReference>
<feature type="transmembrane region" description="Helical" evidence="9">
    <location>
        <begin position="96"/>
        <end position="117"/>
    </location>
</feature>
<keyword evidence="7 9" id="KW-0472">Membrane</keyword>
<evidence type="ECO:0000256" key="1">
    <source>
        <dbReference type="ARBA" id="ARBA00004651"/>
    </source>
</evidence>
<reference evidence="10" key="1">
    <citation type="journal article" date="2014" name="Front. Microbiol.">
        <title>High frequency of phylogenetically diverse reductive dehalogenase-homologous genes in deep subseafloor sedimentary metagenomes.</title>
        <authorList>
            <person name="Kawai M."/>
            <person name="Futagami T."/>
            <person name="Toyoda A."/>
            <person name="Takaki Y."/>
            <person name="Nishi S."/>
            <person name="Hori S."/>
            <person name="Arai W."/>
            <person name="Tsubouchi T."/>
            <person name="Morono Y."/>
            <person name="Uchiyama I."/>
            <person name="Ito T."/>
            <person name="Fujiyama A."/>
            <person name="Inagaki F."/>
            <person name="Takami H."/>
        </authorList>
    </citation>
    <scope>NUCLEOTIDE SEQUENCE</scope>
    <source>
        <strain evidence="10">Expedition CK06-06</strain>
    </source>
</reference>
<proteinExistence type="inferred from homology"/>
<evidence type="ECO:0000256" key="8">
    <source>
        <dbReference type="ARBA" id="ARBA00037998"/>
    </source>
</evidence>
<evidence type="ECO:0008006" key="11">
    <source>
        <dbReference type="Google" id="ProtNLM"/>
    </source>
</evidence>
<dbReference type="Pfam" id="PF02653">
    <property type="entry name" value="BPD_transp_2"/>
    <property type="match status" value="1"/>
</dbReference>
<evidence type="ECO:0000256" key="9">
    <source>
        <dbReference type="SAM" id="Phobius"/>
    </source>
</evidence>
<keyword evidence="4 9" id="KW-0812">Transmembrane</keyword>
<dbReference type="GO" id="GO:0005886">
    <property type="term" value="C:plasma membrane"/>
    <property type="evidence" value="ECO:0007669"/>
    <property type="project" value="UniProtKB-SubCell"/>
</dbReference>
<protein>
    <recommendedName>
        <fullName evidence="11">Branched-chain amino acid ABC transporter permease</fullName>
    </recommendedName>
</protein>
<evidence type="ECO:0000256" key="2">
    <source>
        <dbReference type="ARBA" id="ARBA00022448"/>
    </source>
</evidence>
<feature type="transmembrane region" description="Helical" evidence="9">
    <location>
        <begin position="12"/>
        <end position="31"/>
    </location>
</feature>
<comment type="caution">
    <text evidence="10">The sequence shown here is derived from an EMBL/GenBank/DDBJ whole genome shotgun (WGS) entry which is preliminary data.</text>
</comment>
<feature type="transmembrane region" description="Helical" evidence="9">
    <location>
        <begin position="38"/>
        <end position="55"/>
    </location>
</feature>
<evidence type="ECO:0000256" key="6">
    <source>
        <dbReference type="ARBA" id="ARBA00022989"/>
    </source>
</evidence>